<reference evidence="2" key="1">
    <citation type="submission" date="2020-07" db="EMBL/GenBank/DDBJ databases">
        <title>The High-quality genome of the commercially important snow crab, Chionoecetes opilio.</title>
        <authorList>
            <person name="Jeong J.-H."/>
            <person name="Ryu S."/>
        </authorList>
    </citation>
    <scope>NUCLEOTIDE SEQUENCE</scope>
    <source>
        <strain evidence="2">MADBK_172401_WGS</strain>
        <tissue evidence="2">Digestive gland</tissue>
    </source>
</reference>
<organism evidence="2 3">
    <name type="scientific">Chionoecetes opilio</name>
    <name type="common">Atlantic snow crab</name>
    <name type="synonym">Cancer opilio</name>
    <dbReference type="NCBI Taxonomy" id="41210"/>
    <lineage>
        <taxon>Eukaryota</taxon>
        <taxon>Metazoa</taxon>
        <taxon>Ecdysozoa</taxon>
        <taxon>Arthropoda</taxon>
        <taxon>Crustacea</taxon>
        <taxon>Multicrustacea</taxon>
        <taxon>Malacostraca</taxon>
        <taxon>Eumalacostraca</taxon>
        <taxon>Eucarida</taxon>
        <taxon>Decapoda</taxon>
        <taxon>Pleocyemata</taxon>
        <taxon>Brachyura</taxon>
        <taxon>Eubrachyura</taxon>
        <taxon>Majoidea</taxon>
        <taxon>Majidae</taxon>
        <taxon>Chionoecetes</taxon>
    </lineage>
</organism>
<dbReference type="EMBL" id="JACEEZ010006120">
    <property type="protein sequence ID" value="KAG0725029.1"/>
    <property type="molecule type" value="Genomic_DNA"/>
</dbReference>
<sequence length="210" mass="23014">MEDDNLQPCIDQALKKLRSKSPSRASAIRAADGLLVSDMDGQMSRWAEYFGQFFTERIVGWGQPLGPPLPMAKLGQWSLPVGIALDRLVTTATRAQAGERAGKGESLEDMNTFCAPAVWKLSTNHPLNSRELKLEKCQWSLAVLTQRSPLCHLAAMLPLLKPRRRHLASPGHEGSSPASQSPVLVPAPSQPGSATLLDFLQRLRRDKTTP</sequence>
<accession>A0A8J5CXS4</accession>
<evidence type="ECO:0000313" key="2">
    <source>
        <dbReference type="EMBL" id="KAG0725029.1"/>
    </source>
</evidence>
<gene>
    <name evidence="2" type="ORF">GWK47_039408</name>
</gene>
<proteinExistence type="predicted"/>
<feature type="region of interest" description="Disordered" evidence="1">
    <location>
        <begin position="166"/>
        <end position="198"/>
    </location>
</feature>
<keyword evidence="3" id="KW-1185">Reference proteome</keyword>
<dbReference type="OrthoDB" id="408933at2759"/>
<dbReference type="Proteomes" id="UP000770661">
    <property type="component" value="Unassembled WGS sequence"/>
</dbReference>
<name>A0A8J5CXS4_CHIOP</name>
<dbReference type="AlphaFoldDB" id="A0A8J5CXS4"/>
<evidence type="ECO:0000313" key="3">
    <source>
        <dbReference type="Proteomes" id="UP000770661"/>
    </source>
</evidence>
<evidence type="ECO:0000256" key="1">
    <source>
        <dbReference type="SAM" id="MobiDB-lite"/>
    </source>
</evidence>
<protein>
    <submittedName>
        <fullName evidence="2">Uncharacterized protein</fullName>
    </submittedName>
</protein>
<comment type="caution">
    <text evidence="2">The sequence shown here is derived from an EMBL/GenBank/DDBJ whole genome shotgun (WGS) entry which is preliminary data.</text>
</comment>